<evidence type="ECO:0000313" key="2">
    <source>
        <dbReference type="Proteomes" id="UP000270094"/>
    </source>
</evidence>
<evidence type="ECO:0000313" key="1">
    <source>
        <dbReference type="EMBL" id="VDM73171.1"/>
    </source>
</evidence>
<name>A0A3P7IJ80_STRVU</name>
<gene>
    <name evidence="1" type="ORF">SVUK_LOCUS8169</name>
</gene>
<organism evidence="1 2">
    <name type="scientific">Strongylus vulgaris</name>
    <name type="common">Blood worm</name>
    <dbReference type="NCBI Taxonomy" id="40348"/>
    <lineage>
        <taxon>Eukaryota</taxon>
        <taxon>Metazoa</taxon>
        <taxon>Ecdysozoa</taxon>
        <taxon>Nematoda</taxon>
        <taxon>Chromadorea</taxon>
        <taxon>Rhabditida</taxon>
        <taxon>Rhabditina</taxon>
        <taxon>Rhabditomorpha</taxon>
        <taxon>Strongyloidea</taxon>
        <taxon>Strongylidae</taxon>
        <taxon>Strongylus</taxon>
    </lineage>
</organism>
<dbReference type="GO" id="GO:0004722">
    <property type="term" value="F:protein serine/threonine phosphatase activity"/>
    <property type="evidence" value="ECO:0007669"/>
    <property type="project" value="TreeGrafter"/>
</dbReference>
<dbReference type="Proteomes" id="UP000270094">
    <property type="component" value="Unassembled WGS sequence"/>
</dbReference>
<evidence type="ECO:0008006" key="3">
    <source>
        <dbReference type="Google" id="ProtNLM"/>
    </source>
</evidence>
<protein>
    <recommendedName>
        <fullName evidence="3">Calcineurin-like phosphoesterase domain-containing protein</fullName>
    </recommendedName>
</protein>
<keyword evidence="2" id="KW-1185">Reference proteome</keyword>
<dbReference type="PANTHER" id="PTHR11668">
    <property type="entry name" value="SERINE/THREONINE PROTEIN PHOSPHATASE"/>
    <property type="match status" value="1"/>
</dbReference>
<dbReference type="EMBL" id="UYYB01029221">
    <property type="protein sequence ID" value="VDM73171.1"/>
    <property type="molecule type" value="Genomic_DNA"/>
</dbReference>
<dbReference type="PRINTS" id="PR00114">
    <property type="entry name" value="STPHPHTASE"/>
</dbReference>
<reference evidence="1 2" key="1">
    <citation type="submission" date="2018-11" db="EMBL/GenBank/DDBJ databases">
        <authorList>
            <consortium name="Pathogen Informatics"/>
        </authorList>
    </citation>
    <scope>NUCLEOTIDE SEQUENCE [LARGE SCALE GENOMIC DNA]</scope>
</reference>
<dbReference type="Gene3D" id="3.60.21.10">
    <property type="match status" value="1"/>
</dbReference>
<dbReference type="OrthoDB" id="5860751at2759"/>
<dbReference type="AlphaFoldDB" id="A0A3P7IJ80"/>
<accession>A0A3P7IJ80</accession>
<dbReference type="SUPFAM" id="SSF56300">
    <property type="entry name" value="Metallo-dependent phosphatases"/>
    <property type="match status" value="1"/>
</dbReference>
<dbReference type="GO" id="GO:0005634">
    <property type="term" value="C:nucleus"/>
    <property type="evidence" value="ECO:0007669"/>
    <property type="project" value="TreeGrafter"/>
</dbReference>
<dbReference type="InterPro" id="IPR050341">
    <property type="entry name" value="PP1_catalytic_subunit"/>
</dbReference>
<dbReference type="InterPro" id="IPR006186">
    <property type="entry name" value="Ser/Thr-sp_prot-phosphatase"/>
</dbReference>
<proteinExistence type="predicted"/>
<sequence length="134" mass="15345">MEPIFTLRLIERRLSATRATLLRNWLKMGPIFMSGHHLSLCLFCRKLRLDLFEGESTMLTLRAPITIIGDIRGQYQDLHRWFSIAGFPPRQKVLFLGGLIDKEEPGSIDCLAFVAAMKVSFLTSRTNRLLFMGC</sequence>
<dbReference type="InterPro" id="IPR029052">
    <property type="entry name" value="Metallo-depent_PP-like"/>
</dbReference>
<dbReference type="PANTHER" id="PTHR11668:SF290">
    <property type="entry name" value="SERINE_THREONINE SPECIFIC PROTEIN PHOSPHATASES DOMAIN-CONTAINING PROTEIN"/>
    <property type="match status" value="1"/>
</dbReference>
<dbReference type="GO" id="GO:0005737">
    <property type="term" value="C:cytoplasm"/>
    <property type="evidence" value="ECO:0007669"/>
    <property type="project" value="TreeGrafter"/>
</dbReference>